<organism evidence="1 2">
    <name type="scientific">Agrobacterium phage 7-7-1</name>
    <dbReference type="NCBI Taxonomy" id="1161931"/>
    <lineage>
        <taxon>Viruses</taxon>
        <taxon>Duplodnaviria</taxon>
        <taxon>Heunggongvirae</taxon>
        <taxon>Uroviricota</taxon>
        <taxon>Caudoviricetes</taxon>
        <taxon>Schmittlotzvirus</taxon>
        <taxon>Schmittlotzvirus sv771</taxon>
    </lineage>
</organism>
<sequence>MITIQLTEAEAARIFYALSAEAVEHHSKMRHEIKNGALSAASGRLQIIHETALDECMAVVRKIEDASR</sequence>
<protein>
    <submittedName>
        <fullName evidence="1">Uncharacterized protein</fullName>
    </submittedName>
</protein>
<dbReference type="KEGG" id="vg:14012008"/>
<evidence type="ECO:0000313" key="2">
    <source>
        <dbReference type="Proteomes" id="UP000003754"/>
    </source>
</evidence>
<accession>J7FAR1</accession>
<dbReference type="RefSeq" id="YP_007006511.1">
    <property type="nucleotide sequence ID" value="NC_019519.1"/>
</dbReference>
<keyword evidence="2" id="KW-1185">Reference proteome</keyword>
<evidence type="ECO:0000313" key="1">
    <source>
        <dbReference type="EMBL" id="AFH19753.1"/>
    </source>
</evidence>
<dbReference type="EMBL" id="JQ312117">
    <property type="protein sequence ID" value="AFH19753.1"/>
    <property type="molecule type" value="Genomic_DNA"/>
</dbReference>
<proteinExistence type="predicted"/>
<reference evidence="1 2" key="1">
    <citation type="submission" date="2011-12" db="EMBL/GenBank/DDBJ databases">
        <title>The genome sequence of the flagella-specific Agrobacterium bacteriophage 7-7-1.</title>
        <authorList>
            <person name="Schmitt R."/>
            <person name="Van den Bossche A."/>
            <person name="Lavigne R."/>
            <person name="Kropinski A.M."/>
        </authorList>
    </citation>
    <scope>NUCLEOTIDE SEQUENCE [LARGE SCALE GENOMIC DNA]</scope>
</reference>
<dbReference type="Proteomes" id="UP000003754">
    <property type="component" value="Segment"/>
</dbReference>
<dbReference type="GeneID" id="14012008"/>
<gene>
    <name evidence="1" type="ORF">7-7-1_00055</name>
</gene>
<name>J7FAR1_9CAUD</name>